<protein>
    <recommendedName>
        <fullName evidence="4">Transmembrane protein</fullName>
    </recommendedName>
</protein>
<evidence type="ECO:0000313" key="2">
    <source>
        <dbReference type="EMBL" id="WZN60954.1"/>
    </source>
</evidence>
<evidence type="ECO:0000313" key="3">
    <source>
        <dbReference type="Proteomes" id="UP001472866"/>
    </source>
</evidence>
<feature type="signal peptide" evidence="1">
    <location>
        <begin position="1"/>
        <end position="30"/>
    </location>
</feature>
<keyword evidence="3" id="KW-1185">Reference proteome</keyword>
<feature type="chain" id="PRO_5043679839" description="Transmembrane protein" evidence="1">
    <location>
        <begin position="31"/>
        <end position="256"/>
    </location>
</feature>
<dbReference type="AlphaFoldDB" id="A0AAX4P4Z0"/>
<keyword evidence="1" id="KW-0732">Signal</keyword>
<sequence length="256" mass="27542">MRTRSTARAMAFLFAFFVALLSAALMFADAAPASAKGESSKYGKVTWTDEKTFTEKMVEVTERVKDHLQATGMTLHAALKDHGVDVSKGLAAASMKVSSFFKKVDTRDLSERLQEAAAKVQKSLEEQLGPTIKKMGESMIHKQHEAEAGDGKEGALSEEDVESLTAELGAETVAELAKSLEEGLMRSLERENPSTDDVAAELAKAKEGVAKISAWADQMYKAGVPVEKIKKLLETAGLHAREEEGSEGGAAAHDEL</sequence>
<name>A0AAX4P4Z0_9CHLO</name>
<reference evidence="2 3" key="1">
    <citation type="submission" date="2024-03" db="EMBL/GenBank/DDBJ databases">
        <title>Complete genome sequence of the green alga Chloropicon roscoffensis RCC1871.</title>
        <authorList>
            <person name="Lemieux C."/>
            <person name="Pombert J.-F."/>
            <person name="Otis C."/>
            <person name="Turmel M."/>
        </authorList>
    </citation>
    <scope>NUCLEOTIDE SEQUENCE [LARGE SCALE GENOMIC DNA]</scope>
    <source>
        <strain evidence="2 3">RCC1871</strain>
    </source>
</reference>
<accession>A0AAX4P4Z0</accession>
<dbReference type="EMBL" id="CP151503">
    <property type="protein sequence ID" value="WZN60954.1"/>
    <property type="molecule type" value="Genomic_DNA"/>
</dbReference>
<organism evidence="2 3">
    <name type="scientific">Chloropicon roscoffensis</name>
    <dbReference type="NCBI Taxonomy" id="1461544"/>
    <lineage>
        <taxon>Eukaryota</taxon>
        <taxon>Viridiplantae</taxon>
        <taxon>Chlorophyta</taxon>
        <taxon>Chloropicophyceae</taxon>
        <taxon>Chloropicales</taxon>
        <taxon>Chloropicaceae</taxon>
        <taxon>Chloropicon</taxon>
    </lineage>
</organism>
<proteinExistence type="predicted"/>
<gene>
    <name evidence="2" type="ORF">HKI87_03g24880</name>
</gene>
<dbReference type="Proteomes" id="UP001472866">
    <property type="component" value="Chromosome 03"/>
</dbReference>
<evidence type="ECO:0008006" key="4">
    <source>
        <dbReference type="Google" id="ProtNLM"/>
    </source>
</evidence>
<evidence type="ECO:0000256" key="1">
    <source>
        <dbReference type="SAM" id="SignalP"/>
    </source>
</evidence>